<evidence type="ECO:0000313" key="4">
    <source>
        <dbReference type="EMBL" id="GAA4649264.1"/>
    </source>
</evidence>
<dbReference type="NCBIfam" id="TIGR03033">
    <property type="entry name" value="phage_rel_nuc"/>
    <property type="match status" value="1"/>
</dbReference>
<dbReference type="InterPro" id="IPR011335">
    <property type="entry name" value="Restrct_endonuc-II-like"/>
</dbReference>
<feature type="compositionally biased region" description="Pro residues" evidence="2">
    <location>
        <begin position="327"/>
        <end position="339"/>
    </location>
</feature>
<dbReference type="Pfam" id="PF09588">
    <property type="entry name" value="YqaJ"/>
    <property type="match status" value="1"/>
</dbReference>
<evidence type="ECO:0000256" key="1">
    <source>
        <dbReference type="SAM" id="Coils"/>
    </source>
</evidence>
<organism evidence="4 5">
    <name type="scientific">Kistimonas scapharcae</name>
    <dbReference type="NCBI Taxonomy" id="1036133"/>
    <lineage>
        <taxon>Bacteria</taxon>
        <taxon>Pseudomonadati</taxon>
        <taxon>Pseudomonadota</taxon>
        <taxon>Gammaproteobacteria</taxon>
        <taxon>Oceanospirillales</taxon>
        <taxon>Endozoicomonadaceae</taxon>
        <taxon>Kistimonas</taxon>
    </lineage>
</organism>
<dbReference type="RefSeq" id="WP_345195052.1">
    <property type="nucleotide sequence ID" value="NZ_BAABFL010000128.1"/>
</dbReference>
<feature type="region of interest" description="Disordered" evidence="2">
    <location>
        <begin position="320"/>
        <end position="340"/>
    </location>
</feature>
<dbReference type="Gene3D" id="3.90.320.10">
    <property type="match status" value="1"/>
</dbReference>
<evidence type="ECO:0000313" key="5">
    <source>
        <dbReference type="Proteomes" id="UP001500604"/>
    </source>
</evidence>
<dbReference type="EMBL" id="BAABFL010000128">
    <property type="protein sequence ID" value="GAA4649264.1"/>
    <property type="molecule type" value="Genomic_DNA"/>
</dbReference>
<comment type="caution">
    <text evidence="4">The sequence shown here is derived from an EMBL/GenBank/DDBJ whole genome shotgun (WGS) entry which is preliminary data.</text>
</comment>
<dbReference type="Proteomes" id="UP001500604">
    <property type="component" value="Unassembled WGS sequence"/>
</dbReference>
<dbReference type="SUPFAM" id="SSF52980">
    <property type="entry name" value="Restriction endonuclease-like"/>
    <property type="match status" value="1"/>
</dbReference>
<feature type="domain" description="YqaJ viral recombinase" evidence="3">
    <location>
        <begin position="13"/>
        <end position="148"/>
    </location>
</feature>
<evidence type="ECO:0000256" key="2">
    <source>
        <dbReference type="SAM" id="MobiDB-lite"/>
    </source>
</evidence>
<protein>
    <recommendedName>
        <fullName evidence="3">YqaJ viral recombinase domain-containing protein</fullName>
    </recommendedName>
</protein>
<proteinExistence type="predicted"/>
<keyword evidence="1" id="KW-0175">Coiled coil</keyword>
<feature type="coiled-coil region" evidence="1">
    <location>
        <begin position="227"/>
        <end position="254"/>
    </location>
</feature>
<dbReference type="InterPro" id="IPR051703">
    <property type="entry name" value="NF-kappa-B_Signaling_Reg"/>
</dbReference>
<name>A0ABP8V0Z7_9GAMM</name>
<dbReference type="InterPro" id="IPR011604">
    <property type="entry name" value="PDDEXK-like_dom_sf"/>
</dbReference>
<accession>A0ABP8V0Z7</accession>
<reference evidence="5" key="1">
    <citation type="journal article" date="2019" name="Int. J. Syst. Evol. Microbiol.">
        <title>The Global Catalogue of Microorganisms (GCM) 10K type strain sequencing project: providing services to taxonomists for standard genome sequencing and annotation.</title>
        <authorList>
            <consortium name="The Broad Institute Genomics Platform"/>
            <consortium name="The Broad Institute Genome Sequencing Center for Infectious Disease"/>
            <person name="Wu L."/>
            <person name="Ma J."/>
        </authorList>
    </citation>
    <scope>NUCLEOTIDE SEQUENCE [LARGE SCALE GENOMIC DNA]</scope>
    <source>
        <strain evidence="5">JCM 17805</strain>
    </source>
</reference>
<keyword evidence="5" id="KW-1185">Reference proteome</keyword>
<sequence>MRIINVAQRTPAWYAWRQDGISASDAPVLMGISPYKTLWQLWAEKKGVITPPDLSKNPHVQRGIAQEDEAREEAESQLGMSPLLPLCIEHDDHHFLKASLDGLSVDDQIVELKCPAEKTYEDVLNNKAKSEAFQMYFAQVQFQLLVADVTTGWLCFYCKGKPLLKCRIQRDDNYIESLLERAMDFIMMVKNDIEPEKDPERDILIPSSDLERWDDCAVRYCQVKRQIEPLEATLKELAKEEKAVKKELTELLGTFHKGKYSGVQVTKTVRSDVVDWKAVCFALCESHGITLTDSDLAEFSRPGAVSIRVTASREAISNLGVTDPEIPDTPPATLPPQPPQGEVRTFFF</sequence>
<dbReference type="PANTHER" id="PTHR46609">
    <property type="entry name" value="EXONUCLEASE, PHAGE-TYPE/RECB, C-TERMINAL DOMAIN-CONTAINING PROTEIN"/>
    <property type="match status" value="1"/>
</dbReference>
<dbReference type="InterPro" id="IPR017482">
    <property type="entry name" value="Lambda-type_endonuclease"/>
</dbReference>
<evidence type="ECO:0000259" key="3">
    <source>
        <dbReference type="Pfam" id="PF09588"/>
    </source>
</evidence>
<dbReference type="PANTHER" id="PTHR46609:SF6">
    <property type="entry name" value="EXONUCLEASE, PHAGE-TYPE_RECB, C-TERMINAL DOMAIN-CONTAINING PROTEIN-RELATED"/>
    <property type="match status" value="1"/>
</dbReference>
<dbReference type="InterPro" id="IPR019080">
    <property type="entry name" value="YqaJ_viral_recombinase"/>
</dbReference>
<gene>
    <name evidence="4" type="ORF">GCM10023116_15380</name>
</gene>